<evidence type="ECO:0000256" key="3">
    <source>
        <dbReference type="ARBA" id="ARBA00022741"/>
    </source>
</evidence>
<comment type="function">
    <text evidence="8">Catalyzes the attachment of tryptophan to tRNA(Trp).</text>
</comment>
<dbReference type="FunFam" id="1.10.240.10:FF:000002">
    <property type="entry name" value="Tryptophan--tRNA ligase"/>
    <property type="match status" value="1"/>
</dbReference>
<keyword evidence="2 8" id="KW-0436">Ligase</keyword>
<dbReference type="HAMAP" id="MF_00140_B">
    <property type="entry name" value="Trp_tRNA_synth_B"/>
    <property type="match status" value="1"/>
</dbReference>
<dbReference type="NCBIfam" id="TIGR00233">
    <property type="entry name" value="trpS"/>
    <property type="match status" value="1"/>
</dbReference>
<dbReference type="InterPro" id="IPR001412">
    <property type="entry name" value="aa-tRNA-synth_I_CS"/>
</dbReference>
<dbReference type="PRINTS" id="PR01039">
    <property type="entry name" value="TRNASYNTHTRP"/>
</dbReference>
<evidence type="ECO:0000313" key="12">
    <source>
        <dbReference type="Proteomes" id="UP000029733"/>
    </source>
</evidence>
<feature type="binding site" evidence="8">
    <location>
        <begin position="32"/>
        <end position="34"/>
    </location>
    <ligand>
        <name>ATP</name>
        <dbReference type="ChEBI" id="CHEBI:30616"/>
    </ligand>
</feature>
<dbReference type="PANTHER" id="PTHR43766:SF1">
    <property type="entry name" value="TRYPTOPHAN--TRNA LIGASE, MITOCHONDRIAL"/>
    <property type="match status" value="1"/>
</dbReference>
<keyword evidence="8" id="KW-0963">Cytoplasm</keyword>
<dbReference type="InterPro" id="IPR024109">
    <property type="entry name" value="Trp-tRNA-ligase_bac-type"/>
</dbReference>
<feature type="binding site" evidence="8">
    <location>
        <position position="207"/>
    </location>
    <ligand>
        <name>ATP</name>
        <dbReference type="ChEBI" id="CHEBI:30616"/>
    </ligand>
</feature>
<evidence type="ECO:0000256" key="7">
    <source>
        <dbReference type="ARBA" id="ARBA00049929"/>
    </source>
</evidence>
<gene>
    <name evidence="8 11" type="primary">trpS</name>
    <name evidence="11" type="ORF">LS71_004810</name>
</gene>
<comment type="caution">
    <text evidence="11">The sequence shown here is derived from an EMBL/GenBank/DDBJ whole genome shotgun (WGS) entry which is preliminary data.</text>
</comment>
<evidence type="ECO:0000313" key="11">
    <source>
        <dbReference type="EMBL" id="TLD97001.1"/>
    </source>
</evidence>
<dbReference type="PROSITE" id="PS00178">
    <property type="entry name" value="AA_TRNA_LIGASE_I"/>
    <property type="match status" value="1"/>
</dbReference>
<dbReference type="OrthoDB" id="9801042at2"/>
<feature type="binding site" evidence="8">
    <location>
        <begin position="40"/>
        <end position="41"/>
    </location>
    <ligand>
        <name>ATP</name>
        <dbReference type="ChEBI" id="CHEBI:30616"/>
    </ligand>
</feature>
<dbReference type="GO" id="GO:0005524">
    <property type="term" value="F:ATP binding"/>
    <property type="evidence" value="ECO:0007669"/>
    <property type="project" value="UniProtKB-UniRule"/>
</dbReference>
<evidence type="ECO:0000256" key="2">
    <source>
        <dbReference type="ARBA" id="ARBA00022598"/>
    </source>
</evidence>
<proteinExistence type="inferred from homology"/>
<evidence type="ECO:0000256" key="5">
    <source>
        <dbReference type="ARBA" id="ARBA00022917"/>
    </source>
</evidence>
<evidence type="ECO:0000256" key="4">
    <source>
        <dbReference type="ARBA" id="ARBA00022840"/>
    </source>
</evidence>
<comment type="subcellular location">
    <subcellularLocation>
        <location evidence="8">Cytoplasm</location>
    </subcellularLocation>
</comment>
<sequence>MLTPHPSPTKSPKESHKTQNLAHKKRVFSGIQPTGNIHLGNYLGAVRHWVDSQDEFENIFCVVNSHAITTRQNPKELQQKTYELAGILLACGIDVQKSHLFIQSQIDEHAALAWILDCNIPMGDMSRMTQFKDKSSKNPKNINVGLFNYPALMAADILLYQTHSVPVGEDQKQHLELTRDVAERFNREYGQCFIIPEPMIAKVGARVMGLDNPQSKMSKSAKGENHAIFLLDNPDVITRKFKKAVTDSQSGIVFDEKREGLYNLLCIYEIFTHKSRAEIENEFVGKGYGHLKTALAEVVIESLRPIQATYQKLQNEQGYIKSVLDKSADAIRPIAKATYERAKELVGLI</sequence>
<dbReference type="Proteomes" id="UP000029733">
    <property type="component" value="Unassembled WGS sequence"/>
</dbReference>
<evidence type="ECO:0000256" key="8">
    <source>
        <dbReference type="HAMAP-Rule" id="MF_00140"/>
    </source>
</evidence>
<evidence type="ECO:0000256" key="6">
    <source>
        <dbReference type="ARBA" id="ARBA00023146"/>
    </source>
</evidence>
<dbReference type="Gene3D" id="1.10.240.10">
    <property type="entry name" value="Tyrosyl-Transfer RNA Synthetase"/>
    <property type="match status" value="1"/>
</dbReference>
<feature type="short sequence motif" description="'KMSKS' region" evidence="8">
    <location>
        <begin position="216"/>
        <end position="220"/>
    </location>
</feature>
<keyword evidence="5 8" id="KW-0648">Protein biosynthesis</keyword>
<name>A0A4U8TAV8_9HELI</name>
<keyword evidence="3 8" id="KW-0547">Nucleotide-binding</keyword>
<dbReference type="GO" id="GO:0004830">
    <property type="term" value="F:tryptophan-tRNA ligase activity"/>
    <property type="evidence" value="ECO:0007669"/>
    <property type="project" value="UniProtKB-UniRule"/>
</dbReference>
<reference evidence="11 12" key="1">
    <citation type="journal article" date="2014" name="Genome Announc.">
        <title>Draft genome sequences of eight enterohepatic helicobacter species isolated from both laboratory and wild rodents.</title>
        <authorList>
            <person name="Sheh A."/>
            <person name="Shen Z."/>
            <person name="Fox J.G."/>
        </authorList>
    </citation>
    <scope>NUCLEOTIDE SEQUENCE [LARGE SCALE GENOMIC DNA]</scope>
    <source>
        <strain evidence="11 12">MIT 09-6949</strain>
    </source>
</reference>
<dbReference type="PANTHER" id="PTHR43766">
    <property type="entry name" value="TRYPTOPHAN--TRNA LIGASE, MITOCHONDRIAL"/>
    <property type="match status" value="1"/>
</dbReference>
<dbReference type="Pfam" id="PF00579">
    <property type="entry name" value="tRNA-synt_1b"/>
    <property type="match status" value="1"/>
</dbReference>
<feature type="binding site" evidence="8">
    <location>
        <position position="156"/>
    </location>
    <ligand>
        <name>L-tryptophan</name>
        <dbReference type="ChEBI" id="CHEBI:57912"/>
    </ligand>
</feature>
<evidence type="ECO:0000256" key="9">
    <source>
        <dbReference type="RuleBase" id="RU363036"/>
    </source>
</evidence>
<dbReference type="GO" id="GO:0006436">
    <property type="term" value="P:tryptophanyl-tRNA aminoacylation"/>
    <property type="evidence" value="ECO:0007669"/>
    <property type="project" value="UniProtKB-UniRule"/>
</dbReference>
<comment type="similarity">
    <text evidence="1 8 9">Belongs to the class-I aminoacyl-tRNA synthetase family.</text>
</comment>
<keyword evidence="6 8" id="KW-0030">Aminoacyl-tRNA synthetase</keyword>
<organism evidence="11 12">
    <name type="scientific">Helicobacter jaachi</name>
    <dbReference type="NCBI Taxonomy" id="1677920"/>
    <lineage>
        <taxon>Bacteria</taxon>
        <taxon>Pseudomonadati</taxon>
        <taxon>Campylobacterota</taxon>
        <taxon>Epsilonproteobacteria</taxon>
        <taxon>Campylobacterales</taxon>
        <taxon>Helicobacteraceae</taxon>
        <taxon>Helicobacter</taxon>
    </lineage>
</organism>
<accession>A0A4U8TAV8</accession>
<dbReference type="STRING" id="1677920.LS71_06035"/>
<feature type="region of interest" description="Disordered" evidence="10">
    <location>
        <begin position="1"/>
        <end position="21"/>
    </location>
</feature>
<dbReference type="InterPro" id="IPR050203">
    <property type="entry name" value="Trp-tRNA_synthetase"/>
</dbReference>
<dbReference type="InterPro" id="IPR014729">
    <property type="entry name" value="Rossmann-like_a/b/a_fold"/>
</dbReference>
<dbReference type="Gene3D" id="3.40.50.620">
    <property type="entry name" value="HUPs"/>
    <property type="match status" value="1"/>
</dbReference>
<feature type="binding site" evidence="8">
    <location>
        <begin position="168"/>
        <end position="170"/>
    </location>
    <ligand>
        <name>ATP</name>
        <dbReference type="ChEBI" id="CHEBI:30616"/>
    </ligand>
</feature>
<evidence type="ECO:0000256" key="10">
    <source>
        <dbReference type="SAM" id="MobiDB-lite"/>
    </source>
</evidence>
<dbReference type="InterPro" id="IPR002306">
    <property type="entry name" value="Trp-tRNA-ligase"/>
</dbReference>
<feature type="short sequence motif" description="'HIGH' region" evidence="8">
    <location>
        <begin position="33"/>
        <end position="41"/>
    </location>
</feature>
<protein>
    <recommendedName>
        <fullName evidence="8">Tryptophan--tRNA ligase</fullName>
        <ecNumber evidence="8">6.1.1.2</ecNumber>
    </recommendedName>
    <alternativeName>
        <fullName evidence="8">Tryptophanyl-tRNA synthetase</fullName>
        <shortName evidence="8">TrpRS</shortName>
    </alternativeName>
</protein>
<keyword evidence="4 8" id="KW-0067">ATP-binding</keyword>
<comment type="catalytic activity">
    <reaction evidence="7 8">
        <text>tRNA(Trp) + L-tryptophan + ATP = L-tryptophyl-tRNA(Trp) + AMP + diphosphate + H(+)</text>
        <dbReference type="Rhea" id="RHEA:24080"/>
        <dbReference type="Rhea" id="RHEA-COMP:9671"/>
        <dbReference type="Rhea" id="RHEA-COMP:9705"/>
        <dbReference type="ChEBI" id="CHEBI:15378"/>
        <dbReference type="ChEBI" id="CHEBI:30616"/>
        <dbReference type="ChEBI" id="CHEBI:33019"/>
        <dbReference type="ChEBI" id="CHEBI:57912"/>
        <dbReference type="ChEBI" id="CHEBI:78442"/>
        <dbReference type="ChEBI" id="CHEBI:78535"/>
        <dbReference type="ChEBI" id="CHEBI:456215"/>
        <dbReference type="EC" id="6.1.1.2"/>
    </reaction>
</comment>
<evidence type="ECO:0000256" key="1">
    <source>
        <dbReference type="ARBA" id="ARBA00005594"/>
    </source>
</evidence>
<feature type="binding site" evidence="8">
    <location>
        <begin position="216"/>
        <end position="220"/>
    </location>
    <ligand>
        <name>ATP</name>
        <dbReference type="ChEBI" id="CHEBI:30616"/>
    </ligand>
</feature>
<dbReference type="EC" id="6.1.1.2" evidence="8"/>
<dbReference type="AlphaFoldDB" id="A0A4U8TAV8"/>
<dbReference type="GO" id="GO:0005829">
    <property type="term" value="C:cytosol"/>
    <property type="evidence" value="ECO:0007669"/>
    <property type="project" value="TreeGrafter"/>
</dbReference>
<keyword evidence="12" id="KW-1185">Reference proteome</keyword>
<dbReference type="EMBL" id="JRPR02000002">
    <property type="protein sequence ID" value="TLD97001.1"/>
    <property type="molecule type" value="Genomic_DNA"/>
</dbReference>
<dbReference type="InterPro" id="IPR002305">
    <property type="entry name" value="aa-tRNA-synth_Ic"/>
</dbReference>
<dbReference type="SUPFAM" id="SSF52374">
    <property type="entry name" value="Nucleotidylyl transferase"/>
    <property type="match status" value="1"/>
</dbReference>
<comment type="subunit">
    <text evidence="8">Homodimer.</text>
</comment>
<dbReference type="CDD" id="cd00806">
    <property type="entry name" value="TrpRS_core"/>
    <property type="match status" value="1"/>
</dbReference>